<evidence type="ECO:0000259" key="16">
    <source>
        <dbReference type="PROSITE" id="PS50188"/>
    </source>
</evidence>
<evidence type="ECO:0000256" key="5">
    <source>
        <dbReference type="ARBA" id="ARBA00012483"/>
    </source>
</evidence>
<evidence type="ECO:0000256" key="1">
    <source>
        <dbReference type="ARBA" id="ARBA00000900"/>
    </source>
</evidence>
<comment type="caution">
    <text evidence="17">The sequence shown here is derived from an EMBL/GenBank/DDBJ whole genome shotgun (WGS) entry which is preliminary data.</text>
</comment>
<dbReference type="InterPro" id="IPR043136">
    <property type="entry name" value="B30.2/SPRY_sf"/>
</dbReference>
<dbReference type="SUPFAM" id="SSF57845">
    <property type="entry name" value="B-box zinc-binding domain"/>
    <property type="match status" value="1"/>
</dbReference>
<dbReference type="SMART" id="SM00449">
    <property type="entry name" value="SPRY"/>
    <property type="match status" value="1"/>
</dbReference>
<dbReference type="Pfam" id="PF00643">
    <property type="entry name" value="zf-B_box"/>
    <property type="match status" value="1"/>
</dbReference>
<dbReference type="PRINTS" id="PR01406">
    <property type="entry name" value="BBOXZNFINGER"/>
</dbReference>
<evidence type="ECO:0000256" key="4">
    <source>
        <dbReference type="ARBA" id="ARBA00008518"/>
    </source>
</evidence>
<keyword evidence="10" id="KW-0833">Ubl conjugation pathway</keyword>
<dbReference type="EMBL" id="QXTE01000574">
    <property type="protein sequence ID" value="TFJ96828.1"/>
    <property type="molecule type" value="Genomic_DNA"/>
</dbReference>
<dbReference type="InterPro" id="IPR003877">
    <property type="entry name" value="SPRY_dom"/>
</dbReference>
<dbReference type="AlphaFoldDB" id="A0A4D9DIU9"/>
<reference evidence="17 18" key="2">
    <citation type="submission" date="2019-04" db="EMBL/GenBank/DDBJ databases">
        <title>The genome sequence of big-headed turtle.</title>
        <authorList>
            <person name="Gong S."/>
        </authorList>
    </citation>
    <scope>NUCLEOTIDE SEQUENCE [LARGE SCALE GENOMIC DNA]</scope>
    <source>
        <strain evidence="17">DO16091913</strain>
        <tissue evidence="17">Muscle</tissue>
    </source>
</reference>
<dbReference type="GO" id="GO:0061630">
    <property type="term" value="F:ubiquitin protein ligase activity"/>
    <property type="evidence" value="ECO:0007669"/>
    <property type="project" value="UniProtKB-EC"/>
</dbReference>
<dbReference type="Gene3D" id="3.30.40.10">
    <property type="entry name" value="Zinc/RING finger domain, C3HC4 (zinc finger)"/>
    <property type="match status" value="1"/>
</dbReference>
<evidence type="ECO:0000313" key="18">
    <source>
        <dbReference type="Proteomes" id="UP000297703"/>
    </source>
</evidence>
<keyword evidence="9 13" id="KW-0863">Zinc-finger</keyword>
<comment type="pathway">
    <text evidence="3">Protein modification; protein ubiquitination.</text>
</comment>
<feature type="domain" description="RING-type" evidence="14">
    <location>
        <begin position="16"/>
        <end position="56"/>
    </location>
</feature>
<comment type="catalytic activity">
    <reaction evidence="1">
        <text>S-ubiquitinyl-[E2 ubiquitin-conjugating enzyme]-L-cysteine + [acceptor protein]-L-lysine = [E2 ubiquitin-conjugating enzyme]-L-cysteine + N(6)-ubiquitinyl-[acceptor protein]-L-lysine.</text>
        <dbReference type="EC" id="2.3.2.27"/>
    </reaction>
</comment>
<dbReference type="OrthoDB" id="654191at2759"/>
<evidence type="ECO:0000256" key="2">
    <source>
        <dbReference type="ARBA" id="ARBA00004496"/>
    </source>
</evidence>
<dbReference type="SMART" id="SM00589">
    <property type="entry name" value="PRY"/>
    <property type="match status" value="1"/>
</dbReference>
<gene>
    <name evidence="17" type="ORF">DR999_PMT21359</name>
</gene>
<dbReference type="PROSITE" id="PS50188">
    <property type="entry name" value="B302_SPRY"/>
    <property type="match status" value="1"/>
</dbReference>
<dbReference type="Pfam" id="PF13765">
    <property type="entry name" value="PRY"/>
    <property type="match status" value="1"/>
</dbReference>
<evidence type="ECO:0000256" key="12">
    <source>
        <dbReference type="ARBA" id="ARBA00023054"/>
    </source>
</evidence>
<protein>
    <recommendedName>
        <fullName evidence="5">RING-type E3 ubiquitin transferase</fullName>
        <ecNumber evidence="5">2.3.2.27</ecNumber>
    </recommendedName>
</protein>
<dbReference type="Pfam" id="PF15227">
    <property type="entry name" value="zf-C3HC4_4"/>
    <property type="match status" value="1"/>
</dbReference>
<dbReference type="InterPro" id="IPR000315">
    <property type="entry name" value="Znf_B-box"/>
</dbReference>
<dbReference type="EC" id="2.3.2.27" evidence="5"/>
<dbReference type="InterPro" id="IPR020457">
    <property type="entry name" value="Znf_B-box_chordata"/>
</dbReference>
<comment type="subcellular location">
    <subcellularLocation>
        <location evidence="2">Cytoplasm</location>
    </subcellularLocation>
</comment>
<dbReference type="PRINTS" id="PR01407">
    <property type="entry name" value="BUTYPHLNCDUF"/>
</dbReference>
<dbReference type="InterPro" id="IPR050143">
    <property type="entry name" value="TRIM/RBCC"/>
</dbReference>
<evidence type="ECO:0000256" key="13">
    <source>
        <dbReference type="PROSITE-ProRule" id="PRU00024"/>
    </source>
</evidence>
<dbReference type="InterPro" id="IPR003879">
    <property type="entry name" value="Butyrophylin_SPRY"/>
</dbReference>
<evidence type="ECO:0000256" key="8">
    <source>
        <dbReference type="ARBA" id="ARBA00022723"/>
    </source>
</evidence>
<dbReference type="Proteomes" id="UP000297703">
    <property type="component" value="Unassembled WGS sequence"/>
</dbReference>
<dbReference type="CDD" id="cd13733">
    <property type="entry name" value="SPRY_PRY_C-I_1"/>
    <property type="match status" value="1"/>
</dbReference>
<dbReference type="STRING" id="55544.A0A4D9DIU9"/>
<dbReference type="SMART" id="SM00336">
    <property type="entry name" value="BBOX"/>
    <property type="match status" value="1"/>
</dbReference>
<reference evidence="17 18" key="1">
    <citation type="submission" date="2019-04" db="EMBL/GenBank/DDBJ databases">
        <title>Draft genome of the big-headed turtle Platysternon megacephalum.</title>
        <authorList>
            <person name="Gong S."/>
        </authorList>
    </citation>
    <scope>NUCLEOTIDE SEQUENCE [LARGE SCALE GENOMIC DNA]</scope>
    <source>
        <strain evidence="17">DO16091913</strain>
        <tissue evidence="17">Muscle</tissue>
    </source>
</reference>
<sequence length="460" mass="52377">MAAVHPGKALEDDLACPICLESFQDPVLLNCGHNFCQACITRVWDGLEENFSCPKCGKRFPERHLHPNPLLGKVVERARQLGWGAEGSMCQKHKERLRLYCKEDQALICVVCDRSKEHRAHRVVPIEEAAQEYKGQFQRHLQTLKNESSSQETFTISEGRRLETLLAHTKAEKQRVVSTFQHLYRLLQEKERLLLKGLGNVAQSVKQLRQENISRFHQRATLLHGLVAELEGKCRLPDAELLKEAESTLNKYKKMTLPELASAPTAELEESIRHHSHKRRALQDKMWESREILTLDAASAHPGLVVSPDRHSVWHGNSGGCPPSDHRRFFPAYCILGSEGFSSGRHRWEVEVGDKDGWAVGVARESVRRRDPTELQPQHGVWAVELGRYQLLSLSPWPLAAAPSRRPHRIQVCLDYEGGRVSFYDAENLTPLFTFTASFTETLFPFFWLWAPSAHITLCP</sequence>
<dbReference type="PANTHER" id="PTHR24103">
    <property type="entry name" value="E3 UBIQUITIN-PROTEIN LIGASE TRIM"/>
    <property type="match status" value="1"/>
</dbReference>
<keyword evidence="18" id="KW-1185">Reference proteome</keyword>
<feature type="domain" description="B30.2/SPRY" evidence="16">
    <location>
        <begin position="272"/>
        <end position="460"/>
    </location>
</feature>
<dbReference type="PROSITE" id="PS50119">
    <property type="entry name" value="ZF_BBOX"/>
    <property type="match status" value="1"/>
</dbReference>
<evidence type="ECO:0000256" key="9">
    <source>
        <dbReference type="ARBA" id="ARBA00022771"/>
    </source>
</evidence>
<dbReference type="SMART" id="SM00184">
    <property type="entry name" value="RING"/>
    <property type="match status" value="1"/>
</dbReference>
<dbReference type="SUPFAM" id="SSF57850">
    <property type="entry name" value="RING/U-box"/>
    <property type="match status" value="1"/>
</dbReference>
<organism evidence="17 18">
    <name type="scientific">Platysternon megacephalum</name>
    <name type="common">big-headed turtle</name>
    <dbReference type="NCBI Taxonomy" id="55544"/>
    <lineage>
        <taxon>Eukaryota</taxon>
        <taxon>Metazoa</taxon>
        <taxon>Chordata</taxon>
        <taxon>Craniata</taxon>
        <taxon>Vertebrata</taxon>
        <taxon>Euteleostomi</taxon>
        <taxon>Archelosauria</taxon>
        <taxon>Testudinata</taxon>
        <taxon>Testudines</taxon>
        <taxon>Cryptodira</taxon>
        <taxon>Durocryptodira</taxon>
        <taxon>Testudinoidea</taxon>
        <taxon>Platysternidae</taxon>
        <taxon>Platysternon</taxon>
    </lineage>
</organism>
<dbReference type="InterPro" id="IPR001841">
    <property type="entry name" value="Znf_RING"/>
</dbReference>
<dbReference type="Gene3D" id="2.60.120.920">
    <property type="match status" value="1"/>
</dbReference>
<evidence type="ECO:0000256" key="3">
    <source>
        <dbReference type="ARBA" id="ARBA00004906"/>
    </source>
</evidence>
<dbReference type="InterPro" id="IPR006574">
    <property type="entry name" value="PRY"/>
</dbReference>
<evidence type="ECO:0000259" key="14">
    <source>
        <dbReference type="PROSITE" id="PS50089"/>
    </source>
</evidence>
<keyword evidence="7 17" id="KW-0808">Transferase</keyword>
<proteinExistence type="inferred from homology"/>
<evidence type="ECO:0000256" key="6">
    <source>
        <dbReference type="ARBA" id="ARBA00022490"/>
    </source>
</evidence>
<keyword evidence="12" id="KW-0175">Coiled coil</keyword>
<dbReference type="InterPro" id="IPR013320">
    <property type="entry name" value="ConA-like_dom_sf"/>
</dbReference>
<dbReference type="CDD" id="cd16594">
    <property type="entry name" value="RING-HC_TRIM7-like_C-IV"/>
    <property type="match status" value="1"/>
</dbReference>
<dbReference type="Pfam" id="PF00622">
    <property type="entry name" value="SPRY"/>
    <property type="match status" value="1"/>
</dbReference>
<keyword evidence="6" id="KW-0963">Cytoplasm</keyword>
<dbReference type="GO" id="GO:0008270">
    <property type="term" value="F:zinc ion binding"/>
    <property type="evidence" value="ECO:0007669"/>
    <property type="project" value="UniProtKB-KW"/>
</dbReference>
<feature type="domain" description="B box-type" evidence="15">
    <location>
        <begin position="85"/>
        <end position="126"/>
    </location>
</feature>
<dbReference type="FunFam" id="2.60.120.920:FF:000004">
    <property type="entry name" value="Butyrophilin subfamily 1 member A1"/>
    <property type="match status" value="1"/>
</dbReference>
<dbReference type="SUPFAM" id="SSF49899">
    <property type="entry name" value="Concanavalin A-like lectins/glucanases"/>
    <property type="match status" value="1"/>
</dbReference>
<keyword evidence="8" id="KW-0479">Metal-binding</keyword>
<dbReference type="InterPro" id="IPR013083">
    <property type="entry name" value="Znf_RING/FYVE/PHD"/>
</dbReference>
<keyword evidence="11" id="KW-0862">Zinc</keyword>
<evidence type="ECO:0000256" key="11">
    <source>
        <dbReference type="ARBA" id="ARBA00022833"/>
    </source>
</evidence>
<name>A0A4D9DIU9_9SAUR</name>
<evidence type="ECO:0000313" key="17">
    <source>
        <dbReference type="EMBL" id="TFJ96828.1"/>
    </source>
</evidence>
<dbReference type="GO" id="GO:0005737">
    <property type="term" value="C:cytoplasm"/>
    <property type="evidence" value="ECO:0007669"/>
    <property type="project" value="UniProtKB-SubCell"/>
</dbReference>
<evidence type="ECO:0000256" key="10">
    <source>
        <dbReference type="ARBA" id="ARBA00022786"/>
    </source>
</evidence>
<accession>A0A4D9DIU9</accession>
<dbReference type="InterPro" id="IPR017907">
    <property type="entry name" value="Znf_RING_CS"/>
</dbReference>
<dbReference type="Gene3D" id="3.30.160.60">
    <property type="entry name" value="Classic Zinc Finger"/>
    <property type="match status" value="1"/>
</dbReference>
<evidence type="ECO:0000256" key="7">
    <source>
        <dbReference type="ARBA" id="ARBA00022679"/>
    </source>
</evidence>
<evidence type="ECO:0000259" key="15">
    <source>
        <dbReference type="PROSITE" id="PS50119"/>
    </source>
</evidence>
<dbReference type="InterPro" id="IPR001870">
    <property type="entry name" value="B30.2/SPRY"/>
</dbReference>
<dbReference type="PROSITE" id="PS00518">
    <property type="entry name" value="ZF_RING_1"/>
    <property type="match status" value="1"/>
</dbReference>
<dbReference type="PROSITE" id="PS50089">
    <property type="entry name" value="ZF_RING_2"/>
    <property type="match status" value="1"/>
</dbReference>
<comment type="similarity">
    <text evidence="4">Belongs to the TRIM/RBCC family.</text>
</comment>
<dbReference type="CDD" id="cd19762">
    <property type="entry name" value="Bbox2_TRIM7-like"/>
    <property type="match status" value="1"/>
</dbReference>